<reference evidence="4" key="1">
    <citation type="submission" date="2016-10" db="EMBL/GenBank/DDBJ databases">
        <authorList>
            <person name="Varghese N."/>
            <person name="Submissions S."/>
        </authorList>
    </citation>
    <scope>NUCLEOTIDE SEQUENCE [LARGE SCALE GENOMIC DNA]</scope>
    <source>
        <strain evidence="4">CGMCC 1.11014</strain>
    </source>
</reference>
<dbReference type="GO" id="GO:0016491">
    <property type="term" value="F:oxidoreductase activity"/>
    <property type="evidence" value="ECO:0007669"/>
    <property type="project" value="UniProtKB-KW"/>
</dbReference>
<accession>A0A1I7K610</accession>
<evidence type="ECO:0000256" key="1">
    <source>
        <dbReference type="ARBA" id="ARBA00023002"/>
    </source>
</evidence>
<dbReference type="SUPFAM" id="SSF54373">
    <property type="entry name" value="FAD-linked reductases, C-terminal domain"/>
    <property type="match status" value="1"/>
</dbReference>
<organism evidence="3 4">
    <name type="scientific">Pseudoduganella namucuonensis</name>
    <dbReference type="NCBI Taxonomy" id="1035707"/>
    <lineage>
        <taxon>Bacteria</taxon>
        <taxon>Pseudomonadati</taxon>
        <taxon>Pseudomonadota</taxon>
        <taxon>Betaproteobacteria</taxon>
        <taxon>Burkholderiales</taxon>
        <taxon>Oxalobacteraceae</taxon>
        <taxon>Telluria group</taxon>
        <taxon>Pseudoduganella</taxon>
    </lineage>
</organism>
<dbReference type="AlphaFoldDB" id="A0A1I7K610"/>
<name>A0A1I7K610_9BURK</name>
<dbReference type="PANTHER" id="PTHR13847:SF287">
    <property type="entry name" value="FAD-DEPENDENT OXIDOREDUCTASE DOMAIN-CONTAINING PROTEIN 1"/>
    <property type="match status" value="1"/>
</dbReference>
<evidence type="ECO:0000313" key="4">
    <source>
        <dbReference type="Proteomes" id="UP000199391"/>
    </source>
</evidence>
<dbReference type="STRING" id="1035707.SAMN05216552_101519"/>
<dbReference type="InterPro" id="IPR006076">
    <property type="entry name" value="FAD-dep_OxRdtase"/>
</dbReference>
<dbReference type="RefSeq" id="WP_093556663.1">
    <property type="nucleotide sequence ID" value="NZ_FPBO01000015.1"/>
</dbReference>
<protein>
    <submittedName>
        <fullName evidence="3">Glycine/D-amino acid oxidase</fullName>
    </submittedName>
</protein>
<evidence type="ECO:0000313" key="3">
    <source>
        <dbReference type="EMBL" id="SFU92844.1"/>
    </source>
</evidence>
<keyword evidence="4" id="KW-1185">Reference proteome</keyword>
<dbReference type="Gene3D" id="3.50.50.60">
    <property type="entry name" value="FAD/NAD(P)-binding domain"/>
    <property type="match status" value="1"/>
</dbReference>
<sequence length="413" mass="42400">MASAGTPSDSTGAAPEAAAAPGLGGVSTAAAGGSADVLVVGAGIVGAACADALAARGLRVTVIEQEVVGSGATAAGMGHLVVMDDNPAELALSSYSLELWREFVADQPARHEYSRCGTIWVAADDEELDAARLKAATMAAHGLECRMLDAAALYALEPQLRPGLAGGLLVAGDGLVYPPKSARILLDRALARGARLVAGCVRAIEDGGVLLADGTRLRAGAVVVAAGSRSSQLLPELPVQPKKGHVAITDRYPGFIRHQLVELGYIKSAHAASGDSVAFNLQPRPTGQILIGSSRQFGATDPAVEPDMMARMLRHAVGFTPALRGLNVLRCWTGLRAASPDGLPLIGEHPGRPGVWLATGHEGLGITTSLATAQLLAARIAGGDAAIPAQPYLPERFATLQPNCEPWGQSQRD</sequence>
<evidence type="ECO:0000259" key="2">
    <source>
        <dbReference type="Pfam" id="PF01266"/>
    </source>
</evidence>
<dbReference type="EMBL" id="FPBO01000015">
    <property type="protein sequence ID" value="SFU92844.1"/>
    <property type="molecule type" value="Genomic_DNA"/>
</dbReference>
<dbReference type="Proteomes" id="UP000199391">
    <property type="component" value="Unassembled WGS sequence"/>
</dbReference>
<feature type="domain" description="FAD dependent oxidoreductase" evidence="2">
    <location>
        <begin position="36"/>
        <end position="379"/>
    </location>
</feature>
<dbReference type="InterPro" id="IPR036188">
    <property type="entry name" value="FAD/NAD-bd_sf"/>
</dbReference>
<dbReference type="GO" id="GO:0005737">
    <property type="term" value="C:cytoplasm"/>
    <property type="evidence" value="ECO:0007669"/>
    <property type="project" value="TreeGrafter"/>
</dbReference>
<dbReference type="PANTHER" id="PTHR13847">
    <property type="entry name" value="SARCOSINE DEHYDROGENASE-RELATED"/>
    <property type="match status" value="1"/>
</dbReference>
<proteinExistence type="predicted"/>
<gene>
    <name evidence="3" type="ORF">SAMN05216552_101519</name>
</gene>
<dbReference type="Gene3D" id="3.30.9.10">
    <property type="entry name" value="D-Amino Acid Oxidase, subunit A, domain 2"/>
    <property type="match status" value="1"/>
</dbReference>
<keyword evidence="1" id="KW-0560">Oxidoreductase</keyword>
<dbReference type="SUPFAM" id="SSF51905">
    <property type="entry name" value="FAD/NAD(P)-binding domain"/>
    <property type="match status" value="1"/>
</dbReference>
<dbReference type="OrthoDB" id="9806257at2"/>
<dbReference type="Pfam" id="PF01266">
    <property type="entry name" value="DAO"/>
    <property type="match status" value="1"/>
</dbReference>